<dbReference type="HOGENOM" id="CLU_117538_0_0_2"/>
<dbReference type="Proteomes" id="UP000000365">
    <property type="component" value="Chromosome"/>
</dbReference>
<dbReference type="SUPFAM" id="SSF48371">
    <property type="entry name" value="ARM repeat"/>
    <property type="match status" value="1"/>
</dbReference>
<sequence length="160" mass="17952">MDAEELEEDVRGLYSPDTKAAYASFLRLKAESEEGDSVYRFWDDFAGMMENENSYVRTRGLLLIAANAKWDTDHKLDGVLPQYLEHILDEKPITARQCISALKSIVSARGDLVPEIRQALETADTGRYNANMRPLIEKDIAGVLKMMEGVRGNPLGKDTN</sequence>
<organism evidence="1 2">
    <name type="scientific">Methanocorpusculum labreanum (strain ATCC 43576 / DSM 4855 / Z)</name>
    <dbReference type="NCBI Taxonomy" id="410358"/>
    <lineage>
        <taxon>Archaea</taxon>
        <taxon>Methanobacteriati</taxon>
        <taxon>Methanobacteriota</taxon>
        <taxon>Stenosarchaea group</taxon>
        <taxon>Methanomicrobia</taxon>
        <taxon>Methanomicrobiales</taxon>
        <taxon>Methanocorpusculaceae</taxon>
        <taxon>Methanocorpusculum</taxon>
    </lineage>
</organism>
<reference evidence="1 2" key="1">
    <citation type="journal article" date="2009" name="Stand. Genomic Sci.">
        <title>Complete genome sequence of Methanocorpusculum labreanum type strain Z.</title>
        <authorList>
            <person name="Anderson I.J."/>
            <person name="Sieprawska-Lupa M."/>
            <person name="Goltsman E."/>
            <person name="Lapidus A."/>
            <person name="Copeland A."/>
            <person name="Glavina Del Rio T."/>
            <person name="Tice H."/>
            <person name="Dalin E."/>
            <person name="Barry K."/>
            <person name="Pitluck S."/>
            <person name="Hauser L."/>
            <person name="Land M."/>
            <person name="Lucas S."/>
            <person name="Richardson P."/>
            <person name="Whitman W.B."/>
            <person name="Kyrpides N.C."/>
        </authorList>
    </citation>
    <scope>NUCLEOTIDE SEQUENCE [LARGE SCALE GENOMIC DNA]</scope>
    <source>
        <strain evidence="2">ATCC 43576 / DSM 4855 / Z</strain>
    </source>
</reference>
<dbReference type="RefSeq" id="WP_011834044.1">
    <property type="nucleotide sequence ID" value="NC_008942.1"/>
</dbReference>
<evidence type="ECO:0000313" key="1">
    <source>
        <dbReference type="EMBL" id="ABN07841.1"/>
    </source>
</evidence>
<keyword evidence="2" id="KW-1185">Reference proteome</keyword>
<dbReference type="OrthoDB" id="71270at2157"/>
<evidence type="ECO:0008006" key="3">
    <source>
        <dbReference type="Google" id="ProtNLM"/>
    </source>
</evidence>
<protein>
    <recommendedName>
        <fullName evidence="3">SufBD protein</fullName>
    </recommendedName>
</protein>
<dbReference type="GeneID" id="4794824"/>
<gene>
    <name evidence="1" type="ordered locus">Mlab_1680</name>
</gene>
<accession>A2SU35</accession>
<dbReference type="InterPro" id="IPR016024">
    <property type="entry name" value="ARM-type_fold"/>
</dbReference>
<name>A2SU35_METLZ</name>
<dbReference type="STRING" id="410358.Mlab_1680"/>
<dbReference type="KEGG" id="mla:Mlab_1680"/>
<dbReference type="AlphaFoldDB" id="A2SU35"/>
<dbReference type="eggNOG" id="arCOG12324">
    <property type="taxonomic scope" value="Archaea"/>
</dbReference>
<proteinExistence type="predicted"/>
<dbReference type="EMBL" id="CP000559">
    <property type="protein sequence ID" value="ABN07841.1"/>
    <property type="molecule type" value="Genomic_DNA"/>
</dbReference>
<evidence type="ECO:0000313" key="2">
    <source>
        <dbReference type="Proteomes" id="UP000000365"/>
    </source>
</evidence>